<feature type="signal peptide" evidence="2">
    <location>
        <begin position="1"/>
        <end position="22"/>
    </location>
</feature>
<accession>A0A2M6WU29</accession>
<reference evidence="4" key="1">
    <citation type="submission" date="2017-09" db="EMBL/GenBank/DDBJ databases">
        <title>Depth-based differentiation of microbial function through sediment-hosted aquifers and enrichment of novel symbionts in the deep terrestrial subsurface.</title>
        <authorList>
            <person name="Probst A.J."/>
            <person name="Ladd B."/>
            <person name="Jarett J.K."/>
            <person name="Geller-Mcgrath D.E."/>
            <person name="Sieber C.M.K."/>
            <person name="Emerson J.B."/>
            <person name="Anantharaman K."/>
            <person name="Thomas B.C."/>
            <person name="Malmstrom R."/>
            <person name="Stieglmeier M."/>
            <person name="Klingl A."/>
            <person name="Woyke T."/>
            <person name="Ryan C.M."/>
            <person name="Banfield J.F."/>
        </authorList>
    </citation>
    <scope>NUCLEOTIDE SEQUENCE [LARGE SCALE GENOMIC DNA]</scope>
</reference>
<protein>
    <submittedName>
        <fullName evidence="3">Uncharacterized protein</fullName>
    </submittedName>
</protein>
<evidence type="ECO:0000313" key="4">
    <source>
        <dbReference type="Proteomes" id="UP000228533"/>
    </source>
</evidence>
<dbReference type="AlphaFoldDB" id="A0A2M6WU29"/>
<sequence>MRKFLIIIVLSLATILPVKALAANSVQFEPAVSIPNSQFQAGQPITIKNDTTTLCDYIIAYYKYGMAIIGIIAIVVIAVGGLLWVMSAGNSGNIGRAQSYIKDALLGVVLLLFSFLILATINKDLVICKKIVVSSVSNQTLNIKDTPTCHFEIKNKNTTPACNNGFIQNADENKCRFKDGTPNGSYDLNNRNGMVNNCCCPNSVRLNKSNFCNDKNWECKNNLDWRGTNKNTSWFLESANTGIFPC</sequence>
<dbReference type="EMBL" id="PFAM01000008">
    <property type="protein sequence ID" value="PIT96302.1"/>
    <property type="molecule type" value="Genomic_DNA"/>
</dbReference>
<feature type="transmembrane region" description="Helical" evidence="1">
    <location>
        <begin position="104"/>
        <end position="121"/>
    </location>
</feature>
<evidence type="ECO:0000256" key="2">
    <source>
        <dbReference type="SAM" id="SignalP"/>
    </source>
</evidence>
<feature type="chain" id="PRO_5014921720" evidence="2">
    <location>
        <begin position="23"/>
        <end position="246"/>
    </location>
</feature>
<keyword evidence="2" id="KW-0732">Signal</keyword>
<organism evidence="3 4">
    <name type="scientific">Candidatus Falkowbacteria bacterium CG10_big_fil_rev_8_21_14_0_10_37_14</name>
    <dbReference type="NCBI Taxonomy" id="1974561"/>
    <lineage>
        <taxon>Bacteria</taxon>
        <taxon>Candidatus Falkowiibacteriota</taxon>
    </lineage>
</organism>
<keyword evidence="1" id="KW-0812">Transmembrane</keyword>
<comment type="caution">
    <text evidence="3">The sequence shown here is derived from an EMBL/GenBank/DDBJ whole genome shotgun (WGS) entry which is preliminary data.</text>
</comment>
<evidence type="ECO:0000256" key="1">
    <source>
        <dbReference type="SAM" id="Phobius"/>
    </source>
</evidence>
<evidence type="ECO:0000313" key="3">
    <source>
        <dbReference type="EMBL" id="PIT96302.1"/>
    </source>
</evidence>
<feature type="transmembrane region" description="Helical" evidence="1">
    <location>
        <begin position="64"/>
        <end position="84"/>
    </location>
</feature>
<gene>
    <name evidence="3" type="ORF">COT94_01255</name>
</gene>
<proteinExistence type="predicted"/>
<dbReference type="Proteomes" id="UP000228533">
    <property type="component" value="Unassembled WGS sequence"/>
</dbReference>
<name>A0A2M6WU29_9BACT</name>
<keyword evidence="1" id="KW-0472">Membrane</keyword>
<keyword evidence="1" id="KW-1133">Transmembrane helix</keyword>